<dbReference type="GeneID" id="56510716"/>
<evidence type="ECO:0000313" key="2">
    <source>
        <dbReference type="Proteomes" id="UP000321812"/>
    </source>
</evidence>
<dbReference type="Pfam" id="PF04368">
    <property type="entry name" value="DUF507"/>
    <property type="match status" value="1"/>
</dbReference>
<organism evidence="1 2">
    <name type="scientific">Campylobacter hyointestinalis</name>
    <dbReference type="NCBI Taxonomy" id="198"/>
    <lineage>
        <taxon>Bacteria</taxon>
        <taxon>Pseudomonadati</taxon>
        <taxon>Campylobacterota</taxon>
        <taxon>Epsilonproteobacteria</taxon>
        <taxon>Campylobacterales</taxon>
        <taxon>Campylobacteraceae</taxon>
        <taxon>Campylobacter</taxon>
    </lineage>
</organism>
<dbReference type="AlphaFoldDB" id="A0A562XLX5"/>
<gene>
    <name evidence="1" type="ORF">YZ82_00965</name>
</gene>
<proteinExistence type="predicted"/>
<dbReference type="InterPro" id="IPR007463">
    <property type="entry name" value="DUF507"/>
</dbReference>
<comment type="caution">
    <text evidence="1">The sequence shown here is derived from an EMBL/GenBank/DDBJ whole genome shotgun (WGS) entry which is preliminary data.</text>
</comment>
<accession>A0A562XLX5</accession>
<protein>
    <submittedName>
        <fullName evidence="1">DUF507 family protein</fullName>
    </submittedName>
</protein>
<name>A0A562XLX5_CAMHY</name>
<dbReference type="Proteomes" id="UP000321812">
    <property type="component" value="Unassembled WGS sequence"/>
</dbReference>
<dbReference type="RefSeq" id="WP_063998793.1">
    <property type="nucleotide sequence ID" value="NZ_VOAP01000002.1"/>
</dbReference>
<evidence type="ECO:0000313" key="1">
    <source>
        <dbReference type="EMBL" id="TWO23144.1"/>
    </source>
</evidence>
<sequence length="183" mass="21962">MRIKLPHAPYIARKVGLDLYNCGFVSFNGGIEPTINLIKDILEDDINKEKALEEKVKQILDQNENEMDFMQVDRKNMFWLIKKRLAKDFGVILTYEDRYNHMAHEILELLWKKNFIDYKVSENRVKNIIYNAIEDYINSYEEIEDIVVDKLENYKRKLIPGTEEYDLVFEKLYEEELRKKGMI</sequence>
<dbReference type="EMBL" id="VOAP01000002">
    <property type="protein sequence ID" value="TWO23144.1"/>
    <property type="molecule type" value="Genomic_DNA"/>
</dbReference>
<reference evidence="1 2" key="1">
    <citation type="submission" date="2019-07" db="EMBL/GenBank/DDBJ databases">
        <title>Rapid identification of Enteric Bacteria from Whole Genome Sequences (WGS) using Average Nucleotide Identity (ANI).</title>
        <authorList>
            <person name="Lane C."/>
        </authorList>
    </citation>
    <scope>NUCLEOTIDE SEQUENCE [LARGE SCALE GENOMIC DNA]</scope>
    <source>
        <strain evidence="1 2">D2411</strain>
    </source>
</reference>